<reference evidence="1 2" key="1">
    <citation type="submission" date="2024-02" db="EMBL/GenBank/DDBJ databases">
        <authorList>
            <person name="Vignale AGUSTIN F."/>
            <person name="Sosa J E."/>
            <person name="Modenutti C."/>
        </authorList>
    </citation>
    <scope>NUCLEOTIDE SEQUENCE [LARGE SCALE GENOMIC DNA]</scope>
</reference>
<gene>
    <name evidence="1" type="ORF">ILEXP_LOCUS27476</name>
</gene>
<sequence>MTRGSSLGCPENSGAAGTLYDAVLRSLTVSNHNKSTDTDTLLMEFPNQPLMTNVYIENEAKAAVPLLWSRVQWLAFRFINVDVSAVVQGQISLLSGGVLSFGLAHYAVSEFELLAEELLMSDSVLKVYGALRMSVKMVLMWNSKMLIDGGGDQNVETSLLEASNLIVLKESSIINSNANLGVHGQGFFSLSGPGDRVEAQRLFLSLFYSLHVS</sequence>
<dbReference type="Proteomes" id="UP001642360">
    <property type="component" value="Unassembled WGS sequence"/>
</dbReference>
<accession>A0ABC8SNV6</accession>
<dbReference type="EMBL" id="CAUOFW020003247">
    <property type="protein sequence ID" value="CAK9158810.1"/>
    <property type="molecule type" value="Genomic_DNA"/>
</dbReference>
<protein>
    <submittedName>
        <fullName evidence="1">Uncharacterized protein</fullName>
    </submittedName>
</protein>
<proteinExistence type="predicted"/>
<keyword evidence="2" id="KW-1185">Reference proteome</keyword>
<comment type="caution">
    <text evidence="1">The sequence shown here is derived from an EMBL/GenBank/DDBJ whole genome shotgun (WGS) entry which is preliminary data.</text>
</comment>
<dbReference type="AlphaFoldDB" id="A0ABC8SNV6"/>
<evidence type="ECO:0000313" key="2">
    <source>
        <dbReference type="Proteomes" id="UP001642360"/>
    </source>
</evidence>
<dbReference type="PANTHER" id="PTHR31513:SF1">
    <property type="entry name" value="EPHRIN TYPE-B RECEPTOR"/>
    <property type="match status" value="1"/>
</dbReference>
<name>A0ABC8SNV6_9AQUA</name>
<evidence type="ECO:0000313" key="1">
    <source>
        <dbReference type="EMBL" id="CAK9158810.1"/>
    </source>
</evidence>
<dbReference type="PANTHER" id="PTHR31513">
    <property type="entry name" value="EPHRIN TYPE-B RECEPTOR"/>
    <property type="match status" value="1"/>
</dbReference>
<organism evidence="1 2">
    <name type="scientific">Ilex paraguariensis</name>
    <name type="common">yerba mate</name>
    <dbReference type="NCBI Taxonomy" id="185542"/>
    <lineage>
        <taxon>Eukaryota</taxon>
        <taxon>Viridiplantae</taxon>
        <taxon>Streptophyta</taxon>
        <taxon>Embryophyta</taxon>
        <taxon>Tracheophyta</taxon>
        <taxon>Spermatophyta</taxon>
        <taxon>Magnoliopsida</taxon>
        <taxon>eudicotyledons</taxon>
        <taxon>Gunneridae</taxon>
        <taxon>Pentapetalae</taxon>
        <taxon>asterids</taxon>
        <taxon>campanulids</taxon>
        <taxon>Aquifoliales</taxon>
        <taxon>Aquifoliaceae</taxon>
        <taxon>Ilex</taxon>
    </lineage>
</organism>